<evidence type="ECO:0000313" key="6">
    <source>
        <dbReference type="Proteomes" id="UP000466554"/>
    </source>
</evidence>
<reference evidence="5 6" key="1">
    <citation type="journal article" date="2019" name="Emerg. Microbes Infect.">
        <title>Comprehensive subspecies identification of 175 nontuberculous mycobacteria species based on 7547 genomic profiles.</title>
        <authorList>
            <person name="Matsumoto Y."/>
            <person name="Kinjo T."/>
            <person name="Motooka D."/>
            <person name="Nabeya D."/>
            <person name="Jung N."/>
            <person name="Uechi K."/>
            <person name="Horii T."/>
            <person name="Iida T."/>
            <person name="Fujita J."/>
            <person name="Nakamura S."/>
        </authorList>
    </citation>
    <scope>NUCLEOTIDE SEQUENCE [LARGE SCALE GENOMIC DNA]</scope>
    <source>
        <strain evidence="5 6">JCM 6367</strain>
    </source>
</reference>
<evidence type="ECO:0000259" key="4">
    <source>
        <dbReference type="Pfam" id="PF02463"/>
    </source>
</evidence>
<gene>
    <name evidence="5" type="ORF">MPRF_04790</name>
</gene>
<sequence>MGNSEITATGQEQSVHDVVLRMLADDQDIDADARNWVLEALAEVEGNTDGTQASPAPTYLSTISVVGFRGIGRQARLDLHPTPGLMVVSGRNGSGKSSFAEALELALTGTSYRWHNKAALWEEAWRNLHHPEPCAIRVGFTAEGVGTFTVGMEWKAGAELTDRTSWTQTGSDQRLPGTADLGWSRPLELWRPILSYEELGRLFDGGPSALYDALSKLLGLEVLTDAEKWLGAQIKLTKTARDRADAERKELVKALSGSDDDRAQRAVTLLRKRGGAPIDEVLALATGSDDEGQRVVAALRALTQIEVPSLDDVETTATRLRSARETVDNAAHTLADNAAQRIDVLSAALQLHEHAGDLECPLCGEGRLDGEWATRTRTAIAETEESLREYRSAQGELAQARSAAVRLTTLAGMLASVPGVDLPRMADYNAAVDAARARPDGDTELAAHIEATLIVVIGAAEAARAEAEQALHAREDEWAPLAARLAAWVNVEQEARKFDGTLNAITAAKRWVTDRSKPFRNQRLESIAAQARKIWRLLRQESNVDLGEITLQGTATHRKAVLSGSVDGEPTKALPVMSQGELHALALALFLPRATSANSPFRFIVLDDPIQAMDPAKIDGFVQVLGEVAKTHQVIVFSHDDRLASVIRETGVDARMVEVVRETGSKVTARDNVNPARRTVSDVFAVVKDDGLPDEIRARVVPGLFRMAVEAAAKQAFYAKQSLAGRPRIDAEQAWASAKKTSSRLALAIHGDPGADLTGWLDAKRERRNTLRLCNAVHGAARGVSKDEARDLERTVETLLALR</sequence>
<dbReference type="RefSeq" id="WP_163765338.1">
    <property type="nucleotide sequence ID" value="NZ_AP022598.1"/>
</dbReference>
<comment type="subunit">
    <text evidence="2">Heterodimer of SbcC and SbcD.</text>
</comment>
<accession>A0A7I7TWT8</accession>
<dbReference type="PANTHER" id="PTHR32114:SF2">
    <property type="entry name" value="ABC TRANSPORTER ABCH.3"/>
    <property type="match status" value="1"/>
</dbReference>
<dbReference type="EMBL" id="AP022598">
    <property type="protein sequence ID" value="BBY73580.1"/>
    <property type="molecule type" value="Genomic_DNA"/>
</dbReference>
<organism evidence="5 6">
    <name type="scientific">Mycolicibacterium parafortuitum</name>
    <name type="common">Mycobacterium parafortuitum</name>
    <dbReference type="NCBI Taxonomy" id="39692"/>
    <lineage>
        <taxon>Bacteria</taxon>
        <taxon>Bacillati</taxon>
        <taxon>Actinomycetota</taxon>
        <taxon>Actinomycetes</taxon>
        <taxon>Mycobacteriales</taxon>
        <taxon>Mycobacteriaceae</taxon>
        <taxon>Mycolicibacterium</taxon>
    </lineage>
</organism>
<comment type="similarity">
    <text evidence="1">Belongs to the SMC family. SbcC subfamily.</text>
</comment>
<dbReference type="PANTHER" id="PTHR32114">
    <property type="entry name" value="ABC TRANSPORTER ABCH.3"/>
    <property type="match status" value="1"/>
</dbReference>
<proteinExistence type="inferred from homology"/>
<protein>
    <recommendedName>
        <fullName evidence="3">Nuclease SbcCD subunit C</fullName>
    </recommendedName>
</protein>
<dbReference type="SUPFAM" id="SSF52540">
    <property type="entry name" value="P-loop containing nucleoside triphosphate hydrolases"/>
    <property type="match status" value="1"/>
</dbReference>
<evidence type="ECO:0000313" key="5">
    <source>
        <dbReference type="EMBL" id="BBY73580.1"/>
    </source>
</evidence>
<evidence type="ECO:0000256" key="3">
    <source>
        <dbReference type="ARBA" id="ARBA00013368"/>
    </source>
</evidence>
<dbReference type="InterPro" id="IPR027417">
    <property type="entry name" value="P-loop_NTPase"/>
</dbReference>
<dbReference type="Proteomes" id="UP000466554">
    <property type="component" value="Chromosome"/>
</dbReference>
<dbReference type="AlphaFoldDB" id="A0A7I7TWT8"/>
<dbReference type="Pfam" id="PF02463">
    <property type="entry name" value="SMC_N"/>
    <property type="match status" value="1"/>
</dbReference>
<evidence type="ECO:0000256" key="1">
    <source>
        <dbReference type="ARBA" id="ARBA00006930"/>
    </source>
</evidence>
<name>A0A7I7TWT8_MYCPF</name>
<dbReference type="Gene3D" id="3.40.50.300">
    <property type="entry name" value="P-loop containing nucleotide triphosphate hydrolases"/>
    <property type="match status" value="2"/>
</dbReference>
<dbReference type="InterPro" id="IPR003395">
    <property type="entry name" value="RecF/RecN/SMC_N"/>
</dbReference>
<feature type="domain" description="RecF/RecN/SMC N-terminal" evidence="4">
    <location>
        <begin position="59"/>
        <end position="647"/>
    </location>
</feature>
<evidence type="ECO:0000256" key="2">
    <source>
        <dbReference type="ARBA" id="ARBA00011322"/>
    </source>
</evidence>